<sequence>MTKGELLDERKIWIDGCFDFAHHGHAGALLQARQLGDELFVGIHTDEAIAHNKGPVVMKLEERVMAVDACKWSTQSVPGAPYVTEPRVMDEYGCKYVVHGDDITTDANGNDCYQQVKDMGRFVVVKRTPNISTTDLVGRMLSGGTEHHYTDPSSQLTGNREALDRINLYATGPDGLGPHSAVYTWNGDSGSLEQLVTPSEEVGRGLKNKAFYVDGAFDLFFVAHIEFLRLVRELADRENARVVVGVHADTHVNEFKGGSFPIMNQFERTLCVLQCQYVDAVVLNAPPTVTQDYVQRLGTFANIQKVVRGATSPKNSEKYAWPQAEGLYHQIQHHRYADLHTQDIVDRVLKCSELYEERQRKKGWKSQKELQMQQQEAQQAAAN</sequence>
<keyword evidence="8" id="KW-1208">Phospholipid metabolism</keyword>
<evidence type="ECO:0000256" key="5">
    <source>
        <dbReference type="ARBA" id="ARBA00022695"/>
    </source>
</evidence>
<evidence type="ECO:0000256" key="12">
    <source>
        <dbReference type="SAM" id="MobiDB-lite"/>
    </source>
</evidence>
<dbReference type="GO" id="GO:0005737">
    <property type="term" value="C:cytoplasm"/>
    <property type="evidence" value="ECO:0007669"/>
    <property type="project" value="TreeGrafter"/>
</dbReference>
<dbReference type="EMBL" id="SWFS01000267">
    <property type="protein sequence ID" value="KAA8911959.1"/>
    <property type="molecule type" value="Genomic_DNA"/>
</dbReference>
<evidence type="ECO:0000259" key="13">
    <source>
        <dbReference type="Pfam" id="PF01467"/>
    </source>
</evidence>
<keyword evidence="6" id="KW-0443">Lipid metabolism</keyword>
<dbReference type="InterPro" id="IPR004821">
    <property type="entry name" value="Cyt_trans-like"/>
</dbReference>
<dbReference type="SUPFAM" id="SSF52374">
    <property type="entry name" value="Nucleotidylyl transferase"/>
    <property type="match status" value="2"/>
</dbReference>
<evidence type="ECO:0000256" key="9">
    <source>
        <dbReference type="ARBA" id="ARBA00024191"/>
    </source>
</evidence>
<evidence type="ECO:0000256" key="2">
    <source>
        <dbReference type="ARBA" id="ARBA00010101"/>
    </source>
</evidence>
<evidence type="ECO:0000256" key="11">
    <source>
        <dbReference type="ARBA" id="ARBA00031473"/>
    </source>
</evidence>
<dbReference type="GO" id="GO:0006646">
    <property type="term" value="P:phosphatidylethanolamine biosynthetic process"/>
    <property type="evidence" value="ECO:0007669"/>
    <property type="project" value="UniProtKB-UniPathway"/>
</dbReference>
<dbReference type="EC" id="2.7.7.14" evidence="10"/>
<dbReference type="UniPathway" id="UPA00558">
    <property type="reaction ID" value="UER00742"/>
</dbReference>
<keyword evidence="5" id="KW-0548">Nucleotidyltransferase</keyword>
<evidence type="ECO:0000256" key="3">
    <source>
        <dbReference type="ARBA" id="ARBA00022516"/>
    </source>
</evidence>
<dbReference type="Proteomes" id="UP000761534">
    <property type="component" value="Unassembled WGS sequence"/>
</dbReference>
<dbReference type="InterPro" id="IPR041723">
    <property type="entry name" value="CCT"/>
</dbReference>
<dbReference type="CDD" id="cd02174">
    <property type="entry name" value="CCT"/>
    <property type="match status" value="1"/>
</dbReference>
<proteinExistence type="inferred from homology"/>
<evidence type="ECO:0000313" key="15">
    <source>
        <dbReference type="Proteomes" id="UP000761534"/>
    </source>
</evidence>
<feature type="domain" description="Cytidyltransferase-like" evidence="13">
    <location>
        <begin position="14"/>
        <end position="137"/>
    </location>
</feature>
<evidence type="ECO:0000256" key="1">
    <source>
        <dbReference type="ARBA" id="ARBA00005189"/>
    </source>
</evidence>
<organism evidence="14 15">
    <name type="scientific">Trichomonascus ciferrii</name>
    <dbReference type="NCBI Taxonomy" id="44093"/>
    <lineage>
        <taxon>Eukaryota</taxon>
        <taxon>Fungi</taxon>
        <taxon>Dikarya</taxon>
        <taxon>Ascomycota</taxon>
        <taxon>Saccharomycotina</taxon>
        <taxon>Dipodascomycetes</taxon>
        <taxon>Dipodascales</taxon>
        <taxon>Trichomonascaceae</taxon>
        <taxon>Trichomonascus</taxon>
        <taxon>Trichomonascus ciferrii complex</taxon>
    </lineage>
</organism>
<dbReference type="Pfam" id="PF01467">
    <property type="entry name" value="CTP_transf_like"/>
    <property type="match status" value="2"/>
</dbReference>
<comment type="similarity">
    <text evidence="2">Belongs to the cytidylyltransferase family.</text>
</comment>
<dbReference type="AlphaFoldDB" id="A0A642V3E0"/>
<feature type="compositionally biased region" description="Low complexity" evidence="12">
    <location>
        <begin position="371"/>
        <end position="383"/>
    </location>
</feature>
<dbReference type="Gene3D" id="3.40.50.620">
    <property type="entry name" value="HUPs"/>
    <property type="match status" value="2"/>
</dbReference>
<comment type="caution">
    <text evidence="14">The sequence shown here is derived from an EMBL/GenBank/DDBJ whole genome shotgun (WGS) entry which is preliminary data.</text>
</comment>
<evidence type="ECO:0000256" key="6">
    <source>
        <dbReference type="ARBA" id="ARBA00023098"/>
    </source>
</evidence>
<dbReference type="NCBIfam" id="TIGR00125">
    <property type="entry name" value="cyt_tran_rel"/>
    <property type="match status" value="2"/>
</dbReference>
<dbReference type="GO" id="GO:0004306">
    <property type="term" value="F:ethanolamine-phosphate cytidylyltransferase activity"/>
    <property type="evidence" value="ECO:0007669"/>
    <property type="project" value="UniProtKB-EC"/>
</dbReference>
<keyword evidence="7" id="KW-0594">Phospholipid biosynthesis</keyword>
<dbReference type="PANTHER" id="PTHR45780">
    <property type="entry name" value="ETHANOLAMINE-PHOSPHATE CYTIDYLYLTRANSFERASE"/>
    <property type="match status" value="1"/>
</dbReference>
<name>A0A642V3E0_9ASCO</name>
<feature type="region of interest" description="Disordered" evidence="12">
    <location>
        <begin position="363"/>
        <end position="383"/>
    </location>
</feature>
<keyword evidence="15" id="KW-1185">Reference proteome</keyword>
<feature type="domain" description="Cytidyltransferase-like" evidence="13">
    <location>
        <begin position="212"/>
        <end position="333"/>
    </location>
</feature>
<reference evidence="14" key="1">
    <citation type="journal article" date="2019" name="G3 (Bethesda)">
        <title>Genome Assemblies of Two Rare Opportunistic Yeast Pathogens: Diutina rugosa (syn. Candida rugosa) and Trichomonascus ciferrii (syn. Candida ciferrii).</title>
        <authorList>
            <person name="Mixao V."/>
            <person name="Saus E."/>
            <person name="Hansen A.P."/>
            <person name="Lass-Florl C."/>
            <person name="Gabaldon T."/>
        </authorList>
    </citation>
    <scope>NUCLEOTIDE SEQUENCE</scope>
    <source>
        <strain evidence="14">CBS 4856</strain>
    </source>
</reference>
<gene>
    <name evidence="14" type="ORF">TRICI_003645</name>
</gene>
<evidence type="ECO:0000256" key="10">
    <source>
        <dbReference type="ARBA" id="ARBA00024221"/>
    </source>
</evidence>
<evidence type="ECO:0000313" key="14">
    <source>
        <dbReference type="EMBL" id="KAA8911959.1"/>
    </source>
</evidence>
<comment type="pathway">
    <text evidence="9">Phospholipid metabolism; phosphatidylethanolamine biosynthesis; phosphatidylethanolamine from ethanolamine: step 2/3.</text>
</comment>
<keyword evidence="3" id="KW-0444">Lipid biosynthesis</keyword>
<dbReference type="OrthoDB" id="40021at2759"/>
<evidence type="ECO:0000256" key="7">
    <source>
        <dbReference type="ARBA" id="ARBA00023209"/>
    </source>
</evidence>
<comment type="pathway">
    <text evidence="1">Lipid metabolism.</text>
</comment>
<dbReference type="PANTHER" id="PTHR45780:SF2">
    <property type="entry name" value="ETHANOLAMINE-PHOSPHATE CYTIDYLYLTRANSFERASE"/>
    <property type="match status" value="1"/>
</dbReference>
<dbReference type="InterPro" id="IPR014729">
    <property type="entry name" value="Rossmann-like_a/b/a_fold"/>
</dbReference>
<protein>
    <recommendedName>
        <fullName evidence="10">ethanolamine-phosphate cytidylyltransferase</fullName>
        <ecNumber evidence="10">2.7.7.14</ecNumber>
    </recommendedName>
    <alternativeName>
        <fullName evidence="11">CTP:phosphoethanolamine cytidylyltransferase</fullName>
    </alternativeName>
</protein>
<dbReference type="InterPro" id="IPR044608">
    <property type="entry name" value="Ect1/PCYT2"/>
</dbReference>
<keyword evidence="4" id="KW-0808">Transferase</keyword>
<accession>A0A642V3E0</accession>
<evidence type="ECO:0000256" key="4">
    <source>
        <dbReference type="ARBA" id="ARBA00022679"/>
    </source>
</evidence>
<evidence type="ECO:0000256" key="8">
    <source>
        <dbReference type="ARBA" id="ARBA00023264"/>
    </source>
</evidence>
<dbReference type="VEuPathDB" id="FungiDB:TRICI_003645"/>